<keyword evidence="2" id="KW-1133">Transmembrane helix</keyword>
<feature type="transmembrane region" description="Helical" evidence="2">
    <location>
        <begin position="121"/>
        <end position="140"/>
    </location>
</feature>
<reference evidence="3" key="1">
    <citation type="submission" date="2016-10" db="EMBL/GenBank/DDBJ databases">
        <authorList>
            <person name="de Groot N.N."/>
        </authorList>
    </citation>
    <scope>NUCLEOTIDE SEQUENCE</scope>
</reference>
<dbReference type="EMBL" id="FPHH01000153">
    <property type="protein sequence ID" value="SFV70635.1"/>
    <property type="molecule type" value="Genomic_DNA"/>
</dbReference>
<keyword evidence="2" id="KW-0472">Membrane</keyword>
<organism evidence="3">
    <name type="scientific">hydrothermal vent metagenome</name>
    <dbReference type="NCBI Taxonomy" id="652676"/>
    <lineage>
        <taxon>unclassified sequences</taxon>
        <taxon>metagenomes</taxon>
        <taxon>ecological metagenomes</taxon>
    </lineage>
</organism>
<accession>A0A1W1CY45</accession>
<dbReference type="AlphaFoldDB" id="A0A1W1CY45"/>
<evidence type="ECO:0000256" key="2">
    <source>
        <dbReference type="SAM" id="Phobius"/>
    </source>
</evidence>
<gene>
    <name evidence="3" type="ORF">MNB_SM-5-180</name>
</gene>
<proteinExistence type="predicted"/>
<keyword evidence="1" id="KW-0175">Coiled coil</keyword>
<sequence>MKLLIILLIGLFFSACNIGETKKAVIEKHLQEKKVATAKIEDSEAVKLKKIDAKMRQDLANIEKQKELAKIDKEQMMEKIRLQTEVQKQKIILQAKKEKALLDVKMMQMKYDDAMETKRTLFLLAFFLISIISFFIYYFFKKRHEDKLRAYQDNLDKYFHQQENMTRMRIAEKIIDSVASGKLDKAQENALINALSGNIEPKHLEESDKTIALIEEKREH</sequence>
<feature type="coiled-coil region" evidence="1">
    <location>
        <begin position="26"/>
        <end position="79"/>
    </location>
</feature>
<protein>
    <submittedName>
        <fullName evidence="3">Uncharacterized protein</fullName>
    </submittedName>
</protein>
<evidence type="ECO:0000256" key="1">
    <source>
        <dbReference type="SAM" id="Coils"/>
    </source>
</evidence>
<dbReference type="PROSITE" id="PS51257">
    <property type="entry name" value="PROKAR_LIPOPROTEIN"/>
    <property type="match status" value="1"/>
</dbReference>
<name>A0A1W1CY45_9ZZZZ</name>
<keyword evidence="2" id="KW-0812">Transmembrane</keyword>
<evidence type="ECO:0000313" key="3">
    <source>
        <dbReference type="EMBL" id="SFV70635.1"/>
    </source>
</evidence>